<keyword evidence="5" id="KW-0813">Transport</keyword>
<keyword evidence="7" id="KW-0597">Phosphoprotein</keyword>
<dbReference type="FunFam" id="3.30.1520.10:FF:000016">
    <property type="entry name" value="Sorting nexin 2"/>
    <property type="match status" value="1"/>
</dbReference>
<dbReference type="PROSITE" id="PS50195">
    <property type="entry name" value="PX"/>
    <property type="match status" value="1"/>
</dbReference>
<dbReference type="GO" id="GO:0010008">
    <property type="term" value="C:endosome membrane"/>
    <property type="evidence" value="ECO:0007669"/>
    <property type="project" value="TreeGrafter"/>
</dbReference>
<comment type="similarity">
    <text evidence="4">Belongs to the sorting nexin family.</text>
</comment>
<name>A0A813Z6K1_ADIRI</name>
<feature type="compositionally biased region" description="Acidic residues" evidence="11">
    <location>
        <begin position="41"/>
        <end position="51"/>
    </location>
</feature>
<dbReference type="Pfam" id="PF09325">
    <property type="entry name" value="Vps5"/>
    <property type="match status" value="1"/>
</dbReference>
<dbReference type="Gene3D" id="1.20.1270.60">
    <property type="entry name" value="Arfaptin homology (AH) domain/BAR domain"/>
    <property type="match status" value="1"/>
</dbReference>
<evidence type="ECO:0000256" key="10">
    <source>
        <dbReference type="ARBA" id="ARBA00023136"/>
    </source>
</evidence>
<comment type="subcellular location">
    <subcellularLocation>
        <location evidence="2">Cytoplasm</location>
    </subcellularLocation>
    <subcellularLocation>
        <location evidence="3">Golgi apparatus</location>
    </subcellularLocation>
    <subcellularLocation>
        <location evidence="1">Membrane</location>
        <topology evidence="1">Peripheral membrane protein</topology>
        <orientation evidence="1">Cytoplasmic side</orientation>
    </subcellularLocation>
</comment>
<dbReference type="Proteomes" id="UP000663852">
    <property type="component" value="Unassembled WGS sequence"/>
</dbReference>
<evidence type="ECO:0000256" key="9">
    <source>
        <dbReference type="ARBA" id="ARBA00023034"/>
    </source>
</evidence>
<evidence type="ECO:0000256" key="1">
    <source>
        <dbReference type="ARBA" id="ARBA00004287"/>
    </source>
</evidence>
<dbReference type="AlphaFoldDB" id="A0A813Z6K1"/>
<dbReference type="SUPFAM" id="SSF64268">
    <property type="entry name" value="PX domain"/>
    <property type="match status" value="1"/>
</dbReference>
<evidence type="ECO:0000259" key="12">
    <source>
        <dbReference type="PROSITE" id="PS50195"/>
    </source>
</evidence>
<feature type="domain" description="PX" evidence="12">
    <location>
        <begin position="135"/>
        <end position="264"/>
    </location>
</feature>
<keyword evidence="10" id="KW-0472">Membrane</keyword>
<evidence type="ECO:0000256" key="2">
    <source>
        <dbReference type="ARBA" id="ARBA00004496"/>
    </source>
</evidence>
<dbReference type="GO" id="GO:0005794">
    <property type="term" value="C:Golgi apparatus"/>
    <property type="evidence" value="ECO:0007669"/>
    <property type="project" value="UniProtKB-SubCell"/>
</dbReference>
<evidence type="ECO:0000313" key="14">
    <source>
        <dbReference type="Proteomes" id="UP000663852"/>
    </source>
</evidence>
<dbReference type="InterPro" id="IPR015404">
    <property type="entry name" value="Vps5_C"/>
</dbReference>
<dbReference type="FunFam" id="1.20.1270.60:FF:000022">
    <property type="entry name" value="Sorting nexin 3 protein"/>
    <property type="match status" value="1"/>
</dbReference>
<dbReference type="InterPro" id="IPR027267">
    <property type="entry name" value="AH/BAR_dom_sf"/>
</dbReference>
<evidence type="ECO:0000256" key="3">
    <source>
        <dbReference type="ARBA" id="ARBA00004555"/>
    </source>
</evidence>
<sequence>MSKDLEHRNSPPDFGDDDDDDNKDDDQMYKSARLPATDDVPLSEDEDEENPFGETVEKKNPPATNVLSSSNEASLQISPVTPIAVLEPQPSTLTEQEHQTFPSDPAISTANSLESPISTTSAVTTKSQVKHVEDPNIEIIVSDPTKVGEGMSSYMTYRITTKTSLAMFKKTDFSVNRRFSDFLGLHNKLIHKHLQMGVILPAPPEKDSLSMAKVKISKEEAIPSDFIDRRRSQLERYLNRLARHKTLVQDPDFREFIEMPGDLPKANNTQALSGAGVLRALSNITNQVTKLTTKTSEQDQWFEEKHSFIVDLHTHLKNLFNQLNLLFNQRKEAGQALKALSTSLNHLATIEEHTLLSSALIELANVEEKLEQTINDHSLKEYTVISELIKEYISLLEMVQLAFQERIKIHQQWLQAEDTLRKKRETKTKLEQTPKGADKLPQVEMEINEWEGKVIRGKDDFERITNSIKQEIEVFEQTRIDDFKKAFDMYLKQFLEQQEKILEIWESYLPEANKINL</sequence>
<evidence type="ECO:0000256" key="4">
    <source>
        <dbReference type="ARBA" id="ARBA00010883"/>
    </source>
</evidence>
<dbReference type="EMBL" id="CAJNOJ010000031">
    <property type="protein sequence ID" value="CAF0893710.1"/>
    <property type="molecule type" value="Genomic_DNA"/>
</dbReference>
<organism evidence="13 14">
    <name type="scientific">Adineta ricciae</name>
    <name type="common">Rotifer</name>
    <dbReference type="NCBI Taxonomy" id="249248"/>
    <lineage>
        <taxon>Eukaryota</taxon>
        <taxon>Metazoa</taxon>
        <taxon>Spiralia</taxon>
        <taxon>Gnathifera</taxon>
        <taxon>Rotifera</taxon>
        <taxon>Eurotatoria</taxon>
        <taxon>Bdelloidea</taxon>
        <taxon>Adinetida</taxon>
        <taxon>Adinetidae</taxon>
        <taxon>Adineta</taxon>
    </lineage>
</organism>
<feature type="compositionally biased region" description="Basic and acidic residues" evidence="11">
    <location>
        <begin position="1"/>
        <end position="10"/>
    </location>
</feature>
<dbReference type="GO" id="GO:0035091">
    <property type="term" value="F:phosphatidylinositol binding"/>
    <property type="evidence" value="ECO:0007669"/>
    <property type="project" value="InterPro"/>
</dbReference>
<dbReference type="GO" id="GO:0034498">
    <property type="term" value="P:early endosome to Golgi transport"/>
    <property type="evidence" value="ECO:0007669"/>
    <property type="project" value="TreeGrafter"/>
</dbReference>
<reference evidence="13" key="1">
    <citation type="submission" date="2021-02" db="EMBL/GenBank/DDBJ databases">
        <authorList>
            <person name="Nowell W R."/>
        </authorList>
    </citation>
    <scope>NUCLEOTIDE SEQUENCE</scope>
</reference>
<evidence type="ECO:0000256" key="6">
    <source>
        <dbReference type="ARBA" id="ARBA00022490"/>
    </source>
</evidence>
<feature type="compositionally biased region" description="Acidic residues" evidence="11">
    <location>
        <begin position="14"/>
        <end position="24"/>
    </location>
</feature>
<dbReference type="PANTHER" id="PTHR10555">
    <property type="entry name" value="SORTING NEXIN"/>
    <property type="match status" value="1"/>
</dbReference>
<feature type="region of interest" description="Disordered" evidence="11">
    <location>
        <begin position="1"/>
        <end position="70"/>
    </location>
</feature>
<dbReference type="OrthoDB" id="271164at2759"/>
<dbReference type="PANTHER" id="PTHR10555:SF170">
    <property type="entry name" value="FI18122P1"/>
    <property type="match status" value="1"/>
</dbReference>
<proteinExistence type="inferred from homology"/>
<dbReference type="SMART" id="SM00312">
    <property type="entry name" value="PX"/>
    <property type="match status" value="1"/>
</dbReference>
<keyword evidence="8" id="KW-0653">Protein transport</keyword>
<keyword evidence="9" id="KW-0333">Golgi apparatus</keyword>
<comment type="caution">
    <text evidence="13">The sequence shown here is derived from an EMBL/GenBank/DDBJ whole genome shotgun (WGS) entry which is preliminary data.</text>
</comment>
<dbReference type="GO" id="GO:0005829">
    <property type="term" value="C:cytosol"/>
    <property type="evidence" value="ECO:0007669"/>
    <property type="project" value="GOC"/>
</dbReference>
<dbReference type="InterPro" id="IPR001683">
    <property type="entry name" value="PX_dom"/>
</dbReference>
<accession>A0A813Z6K1</accession>
<gene>
    <name evidence="13" type="ORF">EDS130_LOCUS9420</name>
</gene>
<dbReference type="GO" id="GO:0098796">
    <property type="term" value="C:membrane protein complex"/>
    <property type="evidence" value="ECO:0007669"/>
    <property type="project" value="UniProtKB-ARBA"/>
</dbReference>
<dbReference type="Pfam" id="PF00787">
    <property type="entry name" value="PX"/>
    <property type="match status" value="1"/>
</dbReference>
<protein>
    <recommendedName>
        <fullName evidence="12">PX domain-containing protein</fullName>
    </recommendedName>
</protein>
<evidence type="ECO:0000256" key="11">
    <source>
        <dbReference type="SAM" id="MobiDB-lite"/>
    </source>
</evidence>
<evidence type="ECO:0000256" key="8">
    <source>
        <dbReference type="ARBA" id="ARBA00022927"/>
    </source>
</evidence>
<evidence type="ECO:0000313" key="13">
    <source>
        <dbReference type="EMBL" id="CAF0893710.1"/>
    </source>
</evidence>
<dbReference type="InterPro" id="IPR036871">
    <property type="entry name" value="PX_dom_sf"/>
</dbReference>
<evidence type="ECO:0000256" key="5">
    <source>
        <dbReference type="ARBA" id="ARBA00022448"/>
    </source>
</evidence>
<dbReference type="Gene3D" id="3.30.1520.10">
    <property type="entry name" value="Phox-like domain"/>
    <property type="match status" value="1"/>
</dbReference>
<dbReference type="SUPFAM" id="SSF103657">
    <property type="entry name" value="BAR/IMD domain-like"/>
    <property type="match status" value="1"/>
</dbReference>
<dbReference type="GO" id="GO:0015031">
    <property type="term" value="P:protein transport"/>
    <property type="evidence" value="ECO:0007669"/>
    <property type="project" value="UniProtKB-KW"/>
</dbReference>
<keyword evidence="6" id="KW-0963">Cytoplasm</keyword>
<evidence type="ECO:0000256" key="7">
    <source>
        <dbReference type="ARBA" id="ARBA00022553"/>
    </source>
</evidence>